<dbReference type="OrthoDB" id="9804157at2"/>
<dbReference type="InterPro" id="IPR002871">
    <property type="entry name" value="NIF_FeS_clus_asmbl_NifU_N"/>
</dbReference>
<dbReference type="Gene3D" id="3.90.1010.10">
    <property type="match status" value="1"/>
</dbReference>
<dbReference type="KEGG" id="auh:AWM75_08265"/>
<accession>A0A0X8FMT5</accession>
<evidence type="ECO:0000313" key="3">
    <source>
        <dbReference type="Proteomes" id="UP000062260"/>
    </source>
</evidence>
<protein>
    <submittedName>
        <fullName evidence="2">Uncharacterized protein</fullName>
    </submittedName>
</protein>
<dbReference type="CDD" id="cd06664">
    <property type="entry name" value="IscU_like"/>
    <property type="match status" value="1"/>
</dbReference>
<dbReference type="GO" id="GO:0005506">
    <property type="term" value="F:iron ion binding"/>
    <property type="evidence" value="ECO:0007669"/>
    <property type="project" value="InterPro"/>
</dbReference>
<organism evidence="2 3">
    <name type="scientific">Aerococcus urinaehominis</name>
    <dbReference type="NCBI Taxonomy" id="128944"/>
    <lineage>
        <taxon>Bacteria</taxon>
        <taxon>Bacillati</taxon>
        <taxon>Bacillota</taxon>
        <taxon>Bacilli</taxon>
        <taxon>Lactobacillales</taxon>
        <taxon>Aerococcaceae</taxon>
        <taxon>Aerococcus</taxon>
    </lineage>
</organism>
<dbReference type="Pfam" id="PF01592">
    <property type="entry name" value="NifU_N"/>
    <property type="match status" value="1"/>
</dbReference>
<dbReference type="AlphaFoldDB" id="A0A0X8FMT5"/>
<dbReference type="GO" id="GO:0051536">
    <property type="term" value="F:iron-sulfur cluster binding"/>
    <property type="evidence" value="ECO:0007669"/>
    <property type="project" value="InterPro"/>
</dbReference>
<gene>
    <name evidence="2" type="ORF">AWM75_08265</name>
</gene>
<dbReference type="EMBL" id="CP014163">
    <property type="protein sequence ID" value="AMB99964.1"/>
    <property type="molecule type" value="Genomic_DNA"/>
</dbReference>
<name>A0A0X8FMT5_9LACT</name>
<sequence length="161" mass="17595">MALSRLDQLYRAVIVDHYNKPHHYGSLANASNSIELRNPTCGDVIILYLDIQDDVIQDVAFAGEGCAISTASASMMSDLIIGKTLAEAQDLAHTFYDMVTAKNEDQKQLQKDLGEAALLAGVKKFPARIKCATLGWKAMEGALDDRYGQDTSLDIEDLEGE</sequence>
<dbReference type="Proteomes" id="UP000062260">
    <property type="component" value="Chromosome"/>
</dbReference>
<proteinExistence type="inferred from homology"/>
<evidence type="ECO:0000313" key="2">
    <source>
        <dbReference type="EMBL" id="AMB99964.1"/>
    </source>
</evidence>
<dbReference type="PANTHER" id="PTHR10093">
    <property type="entry name" value="IRON-SULFUR CLUSTER ASSEMBLY ENZYME NIFU HOMOLOG"/>
    <property type="match status" value="1"/>
</dbReference>
<dbReference type="RefSeq" id="WP_067980718.1">
    <property type="nucleotide sequence ID" value="NZ_CP014163.1"/>
</dbReference>
<dbReference type="STRING" id="128944.AWM75_08265"/>
<dbReference type="GO" id="GO:0016226">
    <property type="term" value="P:iron-sulfur cluster assembly"/>
    <property type="evidence" value="ECO:0007669"/>
    <property type="project" value="InterPro"/>
</dbReference>
<dbReference type="FunFam" id="3.90.1010.10:FF:000002">
    <property type="entry name" value="Iron-sulfur cluster assembly scaffold protein NifU"/>
    <property type="match status" value="1"/>
</dbReference>
<reference evidence="2 3" key="1">
    <citation type="journal article" date="2016" name="Genome Announc.">
        <title>Complete Genome Sequences of Aerococcus christensenii CCUG 28831T, Aerococcus sanguinicola CCUG 43001T, Aerococcus urinae CCUG 36881T, Aerococcus urinaeequi CCUG 28094T, Aerococcus urinaehominis CCUG 42038 BT, and Aerococcus viridans CCUG 4311T.</title>
        <authorList>
            <person name="Carkaci D."/>
            <person name="Dargis R."/>
            <person name="Nielsen X.C."/>
            <person name="Skovgaard O."/>
            <person name="Fuursted K."/>
            <person name="Christensen J.J."/>
        </authorList>
    </citation>
    <scope>NUCLEOTIDE SEQUENCE [LARGE SCALE GENOMIC DNA]</scope>
    <source>
        <strain evidence="2 3">CCUG42038B</strain>
    </source>
</reference>
<dbReference type="NCBIfam" id="TIGR01994">
    <property type="entry name" value="SUF_scaf_2"/>
    <property type="match status" value="1"/>
</dbReference>
<keyword evidence="3" id="KW-1185">Reference proteome</keyword>
<comment type="similarity">
    <text evidence="1">Belongs to the NifU family.</text>
</comment>
<dbReference type="SUPFAM" id="SSF82649">
    <property type="entry name" value="SufE/NifU"/>
    <property type="match status" value="1"/>
</dbReference>
<reference evidence="3" key="2">
    <citation type="submission" date="2016-01" db="EMBL/GenBank/DDBJ databases">
        <title>Six Aerococcus type strain genome sequencing and assembly using PacBio and Illumina Hiseq.</title>
        <authorList>
            <person name="Carkaci D."/>
            <person name="Dargis R."/>
            <person name="Nielsen X.C."/>
            <person name="Skovgaard O."/>
            <person name="Fuursted K."/>
            <person name="Christensen J.J."/>
        </authorList>
    </citation>
    <scope>NUCLEOTIDE SEQUENCE [LARGE SCALE GENOMIC DNA]</scope>
    <source>
        <strain evidence="3">CCUG42038B</strain>
    </source>
</reference>
<evidence type="ECO:0000256" key="1">
    <source>
        <dbReference type="ARBA" id="ARBA00006420"/>
    </source>
</evidence>